<reference evidence="3 4" key="1">
    <citation type="submission" date="2016-11" db="EMBL/GenBank/DDBJ databases">
        <authorList>
            <person name="Jaros S."/>
            <person name="Januszkiewicz K."/>
            <person name="Wedrychowicz H."/>
        </authorList>
    </citation>
    <scope>NUCLEOTIDE SEQUENCE [LARGE SCALE GENOMIC DNA]</scope>
    <source>
        <strain evidence="3 4">DSM 6191</strain>
    </source>
</reference>
<dbReference type="PANTHER" id="PTHR46401">
    <property type="entry name" value="GLYCOSYLTRANSFERASE WBBK-RELATED"/>
    <property type="match status" value="1"/>
</dbReference>
<dbReference type="SUPFAM" id="SSF53756">
    <property type="entry name" value="UDP-Glycosyltransferase/glycogen phosphorylase"/>
    <property type="match status" value="1"/>
</dbReference>
<dbReference type="Pfam" id="PF00534">
    <property type="entry name" value="Glycos_transf_1"/>
    <property type="match status" value="1"/>
</dbReference>
<evidence type="ECO:0000256" key="1">
    <source>
        <dbReference type="ARBA" id="ARBA00022679"/>
    </source>
</evidence>
<name>A0A1M6DDB6_9CLOT</name>
<dbReference type="GO" id="GO:0016757">
    <property type="term" value="F:glycosyltransferase activity"/>
    <property type="evidence" value="ECO:0007669"/>
    <property type="project" value="InterPro"/>
</dbReference>
<dbReference type="RefSeq" id="WP_073022538.1">
    <property type="nucleotide sequence ID" value="NZ_FQXU01000018.1"/>
</dbReference>
<dbReference type="AlphaFoldDB" id="A0A1M6DDB6"/>
<sequence length="377" mass="43117">MKICVDARGLNWYKGTGIGTYTYNLLVNMINLNREDFYHIFWSGGDYDSFHNDKTKILMASKKHQRFFESYYIPSFVKKELIDIYHIPQNGIGLEENIDCKKVVTIHDLIPYILPETVGKGYLKKFLTTMPKIMDNSHGILTVSNYSKKDILRFFPEIDEDDVFVTPLAANENYRPLNKDICKKHVQEKYGINTPFFLYLGGFSSRKNVKGLILAFEKAFRSFPKERSLLIIGSLREEGEKLKQLVQDKSLQKNIVFGGFCENSDLPVLYNACEAFVYPSLYEGFGLPPLEAMSCATPVITSNITSIPEVVGDNGLLINPLDILDISNALVKISEDSNLSEDLSIKGLERSKYYSWENTAKETLKAYNKINEKYLFE</sequence>
<dbReference type="GO" id="GO:0009103">
    <property type="term" value="P:lipopolysaccharide biosynthetic process"/>
    <property type="evidence" value="ECO:0007669"/>
    <property type="project" value="TreeGrafter"/>
</dbReference>
<dbReference type="Gene3D" id="3.40.50.2000">
    <property type="entry name" value="Glycogen Phosphorylase B"/>
    <property type="match status" value="2"/>
</dbReference>
<accession>A0A1M6DDB6</accession>
<feature type="domain" description="Glycosyl transferase family 1" evidence="2">
    <location>
        <begin position="193"/>
        <end position="347"/>
    </location>
</feature>
<dbReference type="Proteomes" id="UP000184241">
    <property type="component" value="Unassembled WGS sequence"/>
</dbReference>
<keyword evidence="1 3" id="KW-0808">Transferase</keyword>
<dbReference type="CDD" id="cd03809">
    <property type="entry name" value="GT4_MtfB-like"/>
    <property type="match status" value="1"/>
</dbReference>
<gene>
    <name evidence="3" type="ORF">SAMN02745941_04222</name>
</gene>
<proteinExistence type="predicted"/>
<evidence type="ECO:0000313" key="3">
    <source>
        <dbReference type="EMBL" id="SHI71145.1"/>
    </source>
</evidence>
<dbReference type="InterPro" id="IPR001296">
    <property type="entry name" value="Glyco_trans_1"/>
</dbReference>
<organism evidence="3 4">
    <name type="scientific">Clostridium intestinale DSM 6191</name>
    <dbReference type="NCBI Taxonomy" id="1121320"/>
    <lineage>
        <taxon>Bacteria</taxon>
        <taxon>Bacillati</taxon>
        <taxon>Bacillota</taxon>
        <taxon>Clostridia</taxon>
        <taxon>Eubacteriales</taxon>
        <taxon>Clostridiaceae</taxon>
        <taxon>Clostridium</taxon>
    </lineage>
</organism>
<evidence type="ECO:0000313" key="4">
    <source>
        <dbReference type="Proteomes" id="UP000184241"/>
    </source>
</evidence>
<protein>
    <submittedName>
        <fullName evidence="3">Glycosyltransferase involved in cell wall bisynthesis</fullName>
    </submittedName>
</protein>
<dbReference type="EMBL" id="FQXU01000018">
    <property type="protein sequence ID" value="SHI71145.1"/>
    <property type="molecule type" value="Genomic_DNA"/>
</dbReference>
<dbReference type="PANTHER" id="PTHR46401:SF2">
    <property type="entry name" value="GLYCOSYLTRANSFERASE WBBK-RELATED"/>
    <property type="match status" value="1"/>
</dbReference>
<dbReference type="FunFam" id="3.40.50.2000:FF:000119">
    <property type="entry name" value="Glycosyl transferase group 1"/>
    <property type="match status" value="1"/>
</dbReference>
<evidence type="ECO:0000259" key="2">
    <source>
        <dbReference type="Pfam" id="PF00534"/>
    </source>
</evidence>